<gene>
    <name evidence="1" type="ORF">ACFSUD_10480</name>
</gene>
<feature type="non-terminal residue" evidence="1">
    <location>
        <position position="62"/>
    </location>
</feature>
<evidence type="ECO:0000313" key="2">
    <source>
        <dbReference type="Proteomes" id="UP001597474"/>
    </source>
</evidence>
<organism evidence="1 2">
    <name type="scientific">Sulfitobacter aestuarii</name>
    <dbReference type="NCBI Taxonomy" id="2161676"/>
    <lineage>
        <taxon>Bacteria</taxon>
        <taxon>Pseudomonadati</taxon>
        <taxon>Pseudomonadota</taxon>
        <taxon>Alphaproteobacteria</taxon>
        <taxon>Rhodobacterales</taxon>
        <taxon>Roseobacteraceae</taxon>
        <taxon>Sulfitobacter</taxon>
    </lineage>
</organism>
<evidence type="ECO:0000313" key="1">
    <source>
        <dbReference type="EMBL" id="MFD2739996.1"/>
    </source>
</evidence>
<protein>
    <submittedName>
        <fullName evidence="1">IS110 family transposase</fullName>
    </submittedName>
</protein>
<proteinExistence type="predicted"/>
<dbReference type="EMBL" id="JBHUMP010000007">
    <property type="protein sequence ID" value="MFD2739996.1"/>
    <property type="molecule type" value="Genomic_DNA"/>
</dbReference>
<reference evidence="2" key="1">
    <citation type="journal article" date="2019" name="Int. J. Syst. Evol. Microbiol.">
        <title>The Global Catalogue of Microorganisms (GCM) 10K type strain sequencing project: providing services to taxonomists for standard genome sequencing and annotation.</title>
        <authorList>
            <consortium name="The Broad Institute Genomics Platform"/>
            <consortium name="The Broad Institute Genome Sequencing Center for Infectious Disease"/>
            <person name="Wu L."/>
            <person name="Ma J."/>
        </authorList>
    </citation>
    <scope>NUCLEOTIDE SEQUENCE [LARGE SCALE GENOMIC DNA]</scope>
    <source>
        <strain evidence="2">TISTR 2562</strain>
    </source>
</reference>
<accession>A0ABW5U257</accession>
<name>A0ABW5U257_9RHOB</name>
<dbReference type="Proteomes" id="UP001597474">
    <property type="component" value="Unassembled WGS sequence"/>
</dbReference>
<sequence length="62" mass="6902">MQDSTFIGLDVHKATISVAVAQGERGGEVRHWGTIPNRPDHIRKLVEKLAVHGSRLCFCYEA</sequence>
<comment type="caution">
    <text evidence="1">The sequence shown here is derived from an EMBL/GenBank/DDBJ whole genome shotgun (WGS) entry which is preliminary data.</text>
</comment>
<keyword evidence="2" id="KW-1185">Reference proteome</keyword>